<name>A0A077FH08_9PSED</name>
<dbReference type="EMBL" id="CP009048">
    <property type="protein sequence ID" value="AIL63389.1"/>
    <property type="molecule type" value="Genomic_DNA"/>
</dbReference>
<gene>
    <name evidence="1" type="ORF">PSAKL28_42450</name>
</gene>
<reference evidence="1 2" key="1">
    <citation type="submission" date="2014-07" db="EMBL/GenBank/DDBJ databases">
        <authorList>
            <person name="Lee K."/>
            <person name="Lim J.Y."/>
            <person name="Hwang I."/>
        </authorList>
    </citation>
    <scope>NUCLEOTIDE SEQUENCE [LARGE SCALE GENOMIC DNA]</scope>
    <source>
        <strain evidence="1 2">KL28</strain>
    </source>
</reference>
<organism evidence="1 2">
    <name type="scientific">Pseudomonas alkylphenolica</name>
    <dbReference type="NCBI Taxonomy" id="237609"/>
    <lineage>
        <taxon>Bacteria</taxon>
        <taxon>Pseudomonadati</taxon>
        <taxon>Pseudomonadota</taxon>
        <taxon>Gammaproteobacteria</taxon>
        <taxon>Pseudomonadales</taxon>
        <taxon>Pseudomonadaceae</taxon>
        <taxon>Pseudomonas</taxon>
    </lineage>
</organism>
<dbReference type="OrthoDB" id="9932822at2"/>
<accession>A0A077FH08</accession>
<dbReference type="HOGENOM" id="CLU_1069050_0_0_6"/>
<dbReference type="Proteomes" id="UP000028931">
    <property type="component" value="Chromosome"/>
</dbReference>
<dbReference type="AlphaFoldDB" id="A0A077FH08"/>
<sequence length="260" mass="28545">MTNTDLKTDLPIGYATATLDLPGSVAKNFNATHFDVYKLNGELHIWAQQGGAGRYDAIFLRIPYDTSIKTGAKGIRAAFLTGDAGGYAEEVKLLDFKWGEKKWSVELKFAFSVKCEHGEYKITDGALKLSYGELSDLKDLKAGTVSATVDPPVFPGYGSFQASGLSFRDSGAGVHKLYAWQTTADSEQAIVLHISNEHPETVLFGFFGIGHGGYIAENYSLKNVEWDKESRTFKALFEFDFSSAIDKPYTVRAGTVDLSY</sequence>
<protein>
    <submittedName>
        <fullName evidence="1">Uncharacterized protein</fullName>
    </submittedName>
</protein>
<evidence type="ECO:0000313" key="2">
    <source>
        <dbReference type="Proteomes" id="UP000028931"/>
    </source>
</evidence>
<evidence type="ECO:0000313" key="1">
    <source>
        <dbReference type="EMBL" id="AIL63389.1"/>
    </source>
</evidence>
<dbReference type="RefSeq" id="WP_038614300.1">
    <property type="nucleotide sequence ID" value="NZ_CP009048.1"/>
</dbReference>
<dbReference type="KEGG" id="palk:PSAKL28_42450"/>
<proteinExistence type="predicted"/>